<dbReference type="AlphaFoldDB" id="A0A4Z1H3G8"/>
<gene>
    <name evidence="1" type="ORF">BHYA_0019g00190</name>
</gene>
<protein>
    <submittedName>
        <fullName evidence="1">Uncharacterized protein</fullName>
    </submittedName>
</protein>
<reference evidence="1 2" key="1">
    <citation type="submission" date="2017-12" db="EMBL/GenBank/DDBJ databases">
        <title>Comparative genomics of Botrytis spp.</title>
        <authorList>
            <person name="Valero-Jimenez C.A."/>
            <person name="Tapia P."/>
            <person name="Veloso J."/>
            <person name="Silva-Moreno E."/>
            <person name="Staats M."/>
            <person name="Valdes J.H."/>
            <person name="Van Kan J.A.L."/>
        </authorList>
    </citation>
    <scope>NUCLEOTIDE SEQUENCE [LARGE SCALE GENOMIC DNA]</scope>
    <source>
        <strain evidence="1 2">Bh0001</strain>
    </source>
</reference>
<organism evidence="1 2">
    <name type="scientific">Botrytis hyacinthi</name>
    <dbReference type="NCBI Taxonomy" id="278943"/>
    <lineage>
        <taxon>Eukaryota</taxon>
        <taxon>Fungi</taxon>
        <taxon>Dikarya</taxon>
        <taxon>Ascomycota</taxon>
        <taxon>Pezizomycotina</taxon>
        <taxon>Leotiomycetes</taxon>
        <taxon>Helotiales</taxon>
        <taxon>Sclerotiniaceae</taxon>
        <taxon>Botrytis</taxon>
    </lineage>
</organism>
<proteinExistence type="predicted"/>
<keyword evidence="2" id="KW-1185">Reference proteome</keyword>
<evidence type="ECO:0000313" key="1">
    <source>
        <dbReference type="EMBL" id="TGO41590.1"/>
    </source>
</evidence>
<dbReference type="Proteomes" id="UP000297814">
    <property type="component" value="Unassembled WGS sequence"/>
</dbReference>
<dbReference type="EMBL" id="PQXK01000019">
    <property type="protein sequence ID" value="TGO41590.1"/>
    <property type="molecule type" value="Genomic_DNA"/>
</dbReference>
<accession>A0A4Z1H3G8</accession>
<evidence type="ECO:0000313" key="2">
    <source>
        <dbReference type="Proteomes" id="UP000297814"/>
    </source>
</evidence>
<comment type="caution">
    <text evidence="1">The sequence shown here is derived from an EMBL/GenBank/DDBJ whole genome shotgun (WGS) entry which is preliminary data.</text>
</comment>
<name>A0A4Z1H3G8_9HELO</name>
<sequence>MSDVGFISENPDVLKNRDLAKEVASVKEKEFLALLDYYCNRDSPQELLASGEALPIIGLLALSQLSAQGLEIPSWAQTLTSSPLAYIGRDDTLSTDFKSAEKNSKS</sequence>